<sequence>MKIFSFIKSFHFWKHLALIIAAGFILIWITLFFLRLYTFHGQSIEVPDFSGKTMEEVKDMRESRHYDFTIVDSVYDNSKTPGSVVSQLPLPGSHVKKGRTVYITIIAYTAEKTKLPNLIDFTSRQASALLETHGLKVGKIEYVPDVGQTVIKAKYKGKVIPWGTEINKGEKIDLVIGKGRGGEDIFVPKLVGKTRDQARRIINEAGLNVGSEIFLDKNDTINVRVVKQNPKYDKDLEISVGETIDLWYE</sequence>
<dbReference type="EMBL" id="VSSQ01001519">
    <property type="protein sequence ID" value="MPM09021.1"/>
    <property type="molecule type" value="Genomic_DNA"/>
</dbReference>
<evidence type="ECO:0000259" key="2">
    <source>
        <dbReference type="PROSITE" id="PS51178"/>
    </source>
</evidence>
<reference evidence="3" key="1">
    <citation type="submission" date="2019-08" db="EMBL/GenBank/DDBJ databases">
        <authorList>
            <person name="Kucharzyk K."/>
            <person name="Murdoch R.W."/>
            <person name="Higgins S."/>
            <person name="Loffler F."/>
        </authorList>
    </citation>
    <scope>NUCLEOTIDE SEQUENCE</scope>
</reference>
<keyword evidence="3" id="KW-0808">Transferase</keyword>
<dbReference type="SMART" id="SM00740">
    <property type="entry name" value="PASTA"/>
    <property type="match status" value="3"/>
</dbReference>
<accession>A0A644WZI9</accession>
<organism evidence="3">
    <name type="scientific">bioreactor metagenome</name>
    <dbReference type="NCBI Taxonomy" id="1076179"/>
    <lineage>
        <taxon>unclassified sequences</taxon>
        <taxon>metagenomes</taxon>
        <taxon>ecological metagenomes</taxon>
    </lineage>
</organism>
<feature type="domain" description="PASTA" evidence="2">
    <location>
        <begin position="181"/>
        <end position="249"/>
    </location>
</feature>
<gene>
    <name evidence="3" type="primary">spk1_1</name>
    <name evidence="3" type="ORF">SDC9_55337</name>
</gene>
<keyword evidence="1" id="KW-0472">Membrane</keyword>
<dbReference type="AlphaFoldDB" id="A0A644WZI9"/>
<evidence type="ECO:0000256" key="1">
    <source>
        <dbReference type="SAM" id="Phobius"/>
    </source>
</evidence>
<dbReference type="EC" id="2.7.11.1" evidence="3"/>
<dbReference type="GO" id="GO:0004674">
    <property type="term" value="F:protein serine/threonine kinase activity"/>
    <property type="evidence" value="ECO:0007669"/>
    <property type="project" value="UniProtKB-EC"/>
</dbReference>
<keyword evidence="3" id="KW-0418">Kinase</keyword>
<name>A0A644WZI9_9ZZZZ</name>
<feature type="domain" description="PASTA" evidence="2">
    <location>
        <begin position="41"/>
        <end position="107"/>
    </location>
</feature>
<dbReference type="SUPFAM" id="SSF54184">
    <property type="entry name" value="Penicillin-binding protein 2x (pbp-2x), c-terminal domain"/>
    <property type="match status" value="1"/>
</dbReference>
<evidence type="ECO:0000313" key="3">
    <source>
        <dbReference type="EMBL" id="MPM09021.1"/>
    </source>
</evidence>
<comment type="caution">
    <text evidence="3">The sequence shown here is derived from an EMBL/GenBank/DDBJ whole genome shotgun (WGS) entry which is preliminary data.</text>
</comment>
<proteinExistence type="predicted"/>
<keyword evidence="1" id="KW-0812">Transmembrane</keyword>
<feature type="transmembrane region" description="Helical" evidence="1">
    <location>
        <begin position="12"/>
        <end position="34"/>
    </location>
</feature>
<dbReference type="PROSITE" id="PS51178">
    <property type="entry name" value="PASTA"/>
    <property type="match status" value="3"/>
</dbReference>
<keyword evidence="1" id="KW-1133">Transmembrane helix</keyword>
<protein>
    <submittedName>
        <fullName evidence="3">Serine/threonine-protein kinase PK-1</fullName>
        <ecNumber evidence="3">2.7.11.1</ecNumber>
    </submittedName>
</protein>
<feature type="domain" description="PASTA" evidence="2">
    <location>
        <begin position="109"/>
        <end position="178"/>
    </location>
</feature>
<dbReference type="Gene3D" id="3.30.10.20">
    <property type="match status" value="3"/>
</dbReference>
<dbReference type="CDD" id="cd06577">
    <property type="entry name" value="PASTA_pknB"/>
    <property type="match status" value="3"/>
</dbReference>
<dbReference type="Pfam" id="PF03793">
    <property type="entry name" value="PASTA"/>
    <property type="match status" value="3"/>
</dbReference>
<dbReference type="InterPro" id="IPR005543">
    <property type="entry name" value="PASTA_dom"/>
</dbReference>